<keyword evidence="3" id="KW-1185">Reference proteome</keyword>
<accession>A0ABN3QLP6</accession>
<gene>
    <name evidence="2" type="ORF">GCM10010411_78770</name>
</gene>
<dbReference type="InterPro" id="IPR016181">
    <property type="entry name" value="Acyl_CoA_acyltransferase"/>
</dbReference>
<dbReference type="Proteomes" id="UP001501509">
    <property type="component" value="Unassembled WGS sequence"/>
</dbReference>
<evidence type="ECO:0000259" key="1">
    <source>
        <dbReference type="Pfam" id="PF13480"/>
    </source>
</evidence>
<feature type="domain" description="BioF2-like acetyltransferase" evidence="1">
    <location>
        <begin position="185"/>
        <end position="328"/>
    </location>
</feature>
<comment type="caution">
    <text evidence="2">The sequence shown here is derived from an EMBL/GenBank/DDBJ whole genome shotgun (WGS) entry which is preliminary data.</text>
</comment>
<evidence type="ECO:0000313" key="2">
    <source>
        <dbReference type="EMBL" id="GAA2629427.1"/>
    </source>
</evidence>
<name>A0ABN3QLP6_9ACTN</name>
<dbReference type="Pfam" id="PF13480">
    <property type="entry name" value="Acetyltransf_6"/>
    <property type="match status" value="1"/>
</dbReference>
<sequence>MTSPSAPATAGTSAITWTAEVRRDQQALQELAGPLRDLYRRSPAATPFQSPAWLAAWWSNYGRPGALRLVLVWRGQTLMAAAPLLADRRAATTVLLPLAHPISDFTDVLVDADNADEALSRLVTALLAEPRWSAIDFTQARPGSNAHALARRWPRQVWQTQAAACLDLPGGPMDELLGRYPGRTAGKLRSKLRKIDHQRITVSPVPPQDAPQAVAELLRLHIRQWHGRKMNPEHTRDRFRRHLAQACTDMIRHDEAVLFQYKDADGGLVAVDLVLFGHQLAGAYLYGCRPTLRNTIDVTLMLLRQNLACTHSRGLPTFSMLRGQEHYKAKWRPTTVMNERLILGRGHRARAYAAAAGVRTFLMTLKHRYRQRQNPGSR</sequence>
<evidence type="ECO:0000313" key="3">
    <source>
        <dbReference type="Proteomes" id="UP001501509"/>
    </source>
</evidence>
<organism evidence="2 3">
    <name type="scientific">Actinomadura fulvescens</name>
    <dbReference type="NCBI Taxonomy" id="46160"/>
    <lineage>
        <taxon>Bacteria</taxon>
        <taxon>Bacillati</taxon>
        <taxon>Actinomycetota</taxon>
        <taxon>Actinomycetes</taxon>
        <taxon>Streptosporangiales</taxon>
        <taxon>Thermomonosporaceae</taxon>
        <taxon>Actinomadura</taxon>
    </lineage>
</organism>
<dbReference type="InterPro" id="IPR038740">
    <property type="entry name" value="BioF2-like_GNAT_dom"/>
</dbReference>
<protein>
    <submittedName>
        <fullName evidence="2">GNAT family N-acetyltransferase</fullName>
    </submittedName>
</protein>
<reference evidence="2 3" key="1">
    <citation type="journal article" date="2019" name="Int. J. Syst. Evol. Microbiol.">
        <title>The Global Catalogue of Microorganisms (GCM) 10K type strain sequencing project: providing services to taxonomists for standard genome sequencing and annotation.</title>
        <authorList>
            <consortium name="The Broad Institute Genomics Platform"/>
            <consortium name="The Broad Institute Genome Sequencing Center for Infectious Disease"/>
            <person name="Wu L."/>
            <person name="Ma J."/>
        </authorList>
    </citation>
    <scope>NUCLEOTIDE SEQUENCE [LARGE SCALE GENOMIC DNA]</scope>
    <source>
        <strain evidence="2 3">JCM 6833</strain>
    </source>
</reference>
<dbReference type="RefSeq" id="WP_344547598.1">
    <property type="nucleotide sequence ID" value="NZ_BAAATD010000014.1"/>
</dbReference>
<dbReference type="EMBL" id="BAAATD010000014">
    <property type="protein sequence ID" value="GAA2629427.1"/>
    <property type="molecule type" value="Genomic_DNA"/>
</dbReference>
<proteinExistence type="predicted"/>
<dbReference type="SUPFAM" id="SSF55729">
    <property type="entry name" value="Acyl-CoA N-acyltransferases (Nat)"/>
    <property type="match status" value="1"/>
</dbReference>